<dbReference type="EC" id="2.3.2.27" evidence="9"/>
<feature type="compositionally biased region" description="Low complexity" evidence="12">
    <location>
        <begin position="729"/>
        <end position="739"/>
    </location>
</feature>
<dbReference type="Pfam" id="PF23341">
    <property type="entry name" value="PEP5_VPS11_N"/>
    <property type="match status" value="1"/>
</dbReference>
<dbReference type="InterPro" id="IPR036322">
    <property type="entry name" value="WD40_repeat_dom_sf"/>
</dbReference>
<dbReference type="InterPro" id="IPR015943">
    <property type="entry name" value="WD40/YVTN_repeat-like_dom_sf"/>
</dbReference>
<dbReference type="InterPro" id="IPR011990">
    <property type="entry name" value="TPR-like_helical_dom_sf"/>
</dbReference>
<gene>
    <name evidence="14" type="ORF">AZE42_10003</name>
</gene>
<comment type="similarity">
    <text evidence="1 9">Belongs to the VPS11 family.</text>
</comment>
<feature type="repeat" description="CHCR" evidence="11">
    <location>
        <begin position="455"/>
        <end position="613"/>
    </location>
</feature>
<dbReference type="PANTHER" id="PTHR23323:SF24">
    <property type="entry name" value="VACUOLAR PROTEIN SORTING-ASSOCIATED PROTEIN 11 HOMOLOG"/>
    <property type="match status" value="1"/>
</dbReference>
<feature type="region of interest" description="Disordered" evidence="12">
    <location>
        <begin position="729"/>
        <end position="750"/>
    </location>
</feature>
<evidence type="ECO:0000256" key="10">
    <source>
        <dbReference type="PROSITE-ProRule" id="PRU00175"/>
    </source>
</evidence>
<dbReference type="PANTHER" id="PTHR23323">
    <property type="entry name" value="VACUOLAR PROTEIN SORTING-ASSOCIATED PROTEIN"/>
    <property type="match status" value="1"/>
</dbReference>
<proteinExistence type="inferred from homology"/>
<feature type="domain" description="RING-type" evidence="13">
    <location>
        <begin position="958"/>
        <end position="993"/>
    </location>
</feature>
<evidence type="ECO:0000256" key="9">
    <source>
        <dbReference type="PIRNR" id="PIRNR007860"/>
    </source>
</evidence>
<dbReference type="InterPro" id="IPR057307">
    <property type="entry name" value="PEP5_VPS11_N"/>
</dbReference>
<dbReference type="STRING" id="180088.A0A1J8QMP7"/>
<evidence type="ECO:0000256" key="12">
    <source>
        <dbReference type="SAM" id="MobiDB-lite"/>
    </source>
</evidence>
<dbReference type="InterPro" id="IPR024763">
    <property type="entry name" value="VPS11_C"/>
</dbReference>
<dbReference type="GO" id="GO:0007033">
    <property type="term" value="P:vacuole organization"/>
    <property type="evidence" value="ECO:0007669"/>
    <property type="project" value="TreeGrafter"/>
</dbReference>
<accession>A0A1J8QMP7</accession>
<comment type="subunit">
    <text evidence="9">Component of the homotypic vacuole fusion and vacuole protein sorting (HOPS) complex. Component of the class C core vacuole/endosome tethering (CORVET) complex.</text>
</comment>
<keyword evidence="15" id="KW-1185">Reference proteome</keyword>
<dbReference type="InterPro" id="IPR001841">
    <property type="entry name" value="Znf_RING"/>
</dbReference>
<evidence type="ECO:0000313" key="14">
    <source>
        <dbReference type="EMBL" id="OJA21147.1"/>
    </source>
</evidence>
<dbReference type="GO" id="GO:0006886">
    <property type="term" value="P:intracellular protein transport"/>
    <property type="evidence" value="ECO:0007669"/>
    <property type="project" value="UniProtKB-UniRule"/>
</dbReference>
<comment type="catalytic activity">
    <reaction evidence="9">
        <text>S-ubiquitinyl-[E2 ubiquitin-conjugating enzyme]-L-cysteine + [acceptor protein]-L-lysine = [E2 ubiquitin-conjugating enzyme]-L-cysteine + N(6)-ubiquitinyl-[acceptor protein]-L-lysine.</text>
        <dbReference type="EC" id="2.3.2.27"/>
    </reaction>
</comment>
<dbReference type="GO" id="GO:0000329">
    <property type="term" value="C:fungal-type vacuole membrane"/>
    <property type="evidence" value="ECO:0007669"/>
    <property type="project" value="UniProtKB-UniRule"/>
</dbReference>
<dbReference type="Gene3D" id="1.25.40.10">
    <property type="entry name" value="Tetratricopeptide repeat domain"/>
    <property type="match status" value="1"/>
</dbReference>
<keyword evidence="5" id="KW-0862">Zinc</keyword>
<dbReference type="Pfam" id="PF12451">
    <property type="entry name" value="VPS11_C"/>
    <property type="match status" value="1"/>
</dbReference>
<evidence type="ECO:0000256" key="4">
    <source>
        <dbReference type="ARBA" id="ARBA00022771"/>
    </source>
</evidence>
<dbReference type="InterPro" id="IPR013083">
    <property type="entry name" value="Znf_RING/FYVE/PHD"/>
</dbReference>
<keyword evidence="9" id="KW-0926">Vacuole</keyword>
<keyword evidence="2 9" id="KW-0813">Transport</keyword>
<dbReference type="PROSITE" id="PS50236">
    <property type="entry name" value="CHCR"/>
    <property type="match status" value="1"/>
</dbReference>
<dbReference type="GO" id="GO:0030897">
    <property type="term" value="C:HOPS complex"/>
    <property type="evidence" value="ECO:0007669"/>
    <property type="project" value="UniProtKB-UniRule"/>
</dbReference>
<dbReference type="GO" id="GO:0030674">
    <property type="term" value="F:protein-macromolecule adaptor activity"/>
    <property type="evidence" value="ECO:0007669"/>
    <property type="project" value="TreeGrafter"/>
</dbReference>
<dbReference type="GO" id="GO:0007032">
    <property type="term" value="P:endosome organization"/>
    <property type="evidence" value="ECO:0007669"/>
    <property type="project" value="TreeGrafter"/>
</dbReference>
<keyword evidence="6 9" id="KW-0653">Protein transport</keyword>
<evidence type="ECO:0000313" key="15">
    <source>
        <dbReference type="Proteomes" id="UP000183567"/>
    </source>
</evidence>
<dbReference type="SUPFAM" id="SSF50978">
    <property type="entry name" value="WD40 repeat-like"/>
    <property type="match status" value="1"/>
</dbReference>
<keyword evidence="7 9" id="KW-0472">Membrane</keyword>
<dbReference type="InterPro" id="IPR000547">
    <property type="entry name" value="Clathrin_H-chain/VPS_repeat"/>
</dbReference>
<evidence type="ECO:0000256" key="8">
    <source>
        <dbReference type="ARBA" id="ARBA00029433"/>
    </source>
</evidence>
<evidence type="ECO:0000256" key="1">
    <source>
        <dbReference type="ARBA" id="ARBA00007070"/>
    </source>
</evidence>
<dbReference type="GO" id="GO:0033263">
    <property type="term" value="C:CORVET complex"/>
    <property type="evidence" value="ECO:0007669"/>
    <property type="project" value="UniProtKB-UniRule"/>
</dbReference>
<dbReference type="InterPro" id="IPR016528">
    <property type="entry name" value="VPS11"/>
</dbReference>
<evidence type="ECO:0000256" key="3">
    <source>
        <dbReference type="ARBA" id="ARBA00022723"/>
    </source>
</evidence>
<evidence type="ECO:0000256" key="7">
    <source>
        <dbReference type="ARBA" id="ARBA00023136"/>
    </source>
</evidence>
<dbReference type="Pfam" id="PF23356">
    <property type="entry name" value="TPR_PEP5_VPS11"/>
    <property type="match status" value="2"/>
</dbReference>
<evidence type="ECO:0000256" key="11">
    <source>
        <dbReference type="PROSITE-ProRule" id="PRU01006"/>
    </source>
</evidence>
<keyword evidence="4 10" id="KW-0863">Zinc-finger</keyword>
<dbReference type="PROSITE" id="PS50089">
    <property type="entry name" value="ZF_RING_2"/>
    <property type="match status" value="1"/>
</dbReference>
<sequence>MANTSAVAASALRQFAFFDAHPVKDVHDLASSPEIFKSASEISTVVSSSAGLLAADIHGSVHVLNQDFVSSMSWVAHLGGRVTHMAERNGVLVTVGEEDAVRGSFIKIWDLGKTDKKNLAPALLRSSKVQPSNKLHPVSCIALSSTLSFLAIGLADGTVLLYRHLDQSLSPTASLTALPKARIIHESSSEPITGLGFREPSADTDAKDNHLHLFIVTTNSVYLYHVSGRGSGGSSVLLDEIGCGLGCAVIDWRAERIVLARDEAVYAYGLQGREPPYAYEGYKESILTHHNYVVVVSPPITATTTSPATRKLAAAAGVDGDASKVTVFDMENKVVGYTGMFAEGVRQVISEWGNIYILTNDGQVRPYSIQNHLTRLAEKSTSAKLSMLYAKALYPLALSLAQTQHLDESYVADIHRQQGDYLYTKGDWDGAMACYVKTIGWVKPSYVVRKVSHPFLVLKFRTIGLKVILQFLDAQRIHNLVTYLQELHALGLANADHTTLLLNTYTKLKDVARLDGFIKTESLRSDAADSKGELPFDLDTAIRVCRQAGYFEHASYLAKRYGRHEEYLRVMIEDAGKYGEALTYLRHLGADAAESNLARYGRAMLDNLPEETTQLLIDICTISGPLTTADAWDAASQQSSTPANTPSYLSYLALSRAPAPEDKEEESKAEEEEGESAELPKTHSGAPAPSEEKRPSPTLYFAHFVDHPSYFVHFLESVAARRWGQSLSPLLSSPPSSSSNEDEGSKKRDQSAVWNTLLELYLDGGSQEQQGNALKILTSDTLPCDKTHALILCSSYSYTPGLVVLWEKLGMYEDVLRFWMDKHNATPSDSFASAEVVQALARYGPSHPHLYELVLRFFTSTPELLTRHQVDVEKILEHIEKERIMPPLGVVQVLSRNGVASVGLVKGWLMGRIKEAREEVQTDQQLINSYRLETNAKLKQVAELEDPMHAKVFSVTRCSQCNGQLDLPSVHFMCNHSYHQRCLLDHDTECPLCARQHGVIQEIRRNNERMADQHELFLSDVRENGFNAVASGFGKGVLNMTRLEDIAA</sequence>
<dbReference type="Gene3D" id="3.30.40.10">
    <property type="entry name" value="Zinc/RING finger domain, C3HC4 (zinc finger)"/>
    <property type="match status" value="1"/>
</dbReference>
<dbReference type="GO" id="GO:0006904">
    <property type="term" value="P:vesicle docking involved in exocytosis"/>
    <property type="evidence" value="ECO:0007669"/>
    <property type="project" value="TreeGrafter"/>
</dbReference>
<dbReference type="Gene3D" id="2.130.10.10">
    <property type="entry name" value="YVTN repeat-like/Quinoprotein amine dehydrogenase"/>
    <property type="match status" value="1"/>
</dbReference>
<keyword evidence="9" id="KW-0833">Ubl conjugation pathway</keyword>
<organism evidence="14 15">
    <name type="scientific">Rhizopogon vesiculosus</name>
    <dbReference type="NCBI Taxonomy" id="180088"/>
    <lineage>
        <taxon>Eukaryota</taxon>
        <taxon>Fungi</taxon>
        <taxon>Dikarya</taxon>
        <taxon>Basidiomycota</taxon>
        <taxon>Agaricomycotina</taxon>
        <taxon>Agaricomycetes</taxon>
        <taxon>Agaricomycetidae</taxon>
        <taxon>Boletales</taxon>
        <taxon>Suillineae</taxon>
        <taxon>Rhizopogonaceae</taxon>
        <taxon>Rhizopogon</taxon>
    </lineage>
</organism>
<feature type="region of interest" description="Disordered" evidence="12">
    <location>
        <begin position="656"/>
        <end position="694"/>
    </location>
</feature>
<dbReference type="SUPFAM" id="SSF57850">
    <property type="entry name" value="RING/U-box"/>
    <property type="match status" value="1"/>
</dbReference>
<keyword evidence="3" id="KW-0479">Metal-binding</keyword>
<evidence type="ECO:0000256" key="6">
    <source>
        <dbReference type="ARBA" id="ARBA00022927"/>
    </source>
</evidence>
<dbReference type="OrthoDB" id="26184at2759"/>
<dbReference type="InterPro" id="IPR057308">
    <property type="entry name" value="CHCR_PEP5_VPS11"/>
</dbReference>
<dbReference type="EMBL" id="LVVM01000258">
    <property type="protein sequence ID" value="OJA21147.1"/>
    <property type="molecule type" value="Genomic_DNA"/>
</dbReference>
<reference evidence="14 15" key="1">
    <citation type="submission" date="2016-03" db="EMBL/GenBank/DDBJ databases">
        <title>Comparative genomics of the ectomycorrhizal sister species Rhizopogon vinicolor and Rhizopogon vesiculosus (Basidiomycota: Boletales) reveals a divergence of the mating type B locus.</title>
        <authorList>
            <person name="Mujic A.B."/>
            <person name="Kuo A."/>
            <person name="Tritt A."/>
            <person name="Lipzen A."/>
            <person name="Chen C."/>
            <person name="Johnson J."/>
            <person name="Sharma A."/>
            <person name="Barry K."/>
            <person name="Grigoriev I.V."/>
            <person name="Spatafora J.W."/>
        </authorList>
    </citation>
    <scope>NUCLEOTIDE SEQUENCE [LARGE SCALE GENOMIC DNA]</scope>
    <source>
        <strain evidence="14 15">AM-OR11-056</strain>
    </source>
</reference>
<name>A0A1J8QMP7_9AGAM</name>
<comment type="caution">
    <text evidence="14">The sequence shown here is derived from an EMBL/GenBank/DDBJ whole genome shotgun (WGS) entry which is preliminary data.</text>
</comment>
<comment type="subcellular location">
    <subcellularLocation>
        <location evidence="8">Endomembrane system</location>
        <topology evidence="8">Peripheral membrane protein</topology>
        <orientation evidence="8">Cytoplasmic side</orientation>
    </subcellularLocation>
    <subcellularLocation>
        <location evidence="9">Vacuole membrane</location>
        <topology evidence="9">Peripheral membrane protein</topology>
        <orientation evidence="9">Cytoplasmic side</orientation>
    </subcellularLocation>
</comment>
<dbReference type="Pfam" id="PF17122">
    <property type="entry name" value="zf-C3H2C3"/>
    <property type="match status" value="1"/>
</dbReference>
<feature type="compositionally biased region" description="Acidic residues" evidence="12">
    <location>
        <begin position="662"/>
        <end position="676"/>
    </location>
</feature>
<dbReference type="CDD" id="cd16688">
    <property type="entry name" value="RING-H2_Vps11"/>
    <property type="match status" value="1"/>
</dbReference>
<dbReference type="AlphaFoldDB" id="A0A1J8QMP7"/>
<dbReference type="Proteomes" id="UP000183567">
    <property type="component" value="Unassembled WGS sequence"/>
</dbReference>
<dbReference type="GO" id="GO:0061630">
    <property type="term" value="F:ubiquitin protein ligase activity"/>
    <property type="evidence" value="ECO:0007669"/>
    <property type="project" value="UniProtKB-EC"/>
</dbReference>
<evidence type="ECO:0000256" key="5">
    <source>
        <dbReference type="ARBA" id="ARBA00022833"/>
    </source>
</evidence>
<dbReference type="PIRSF" id="PIRSF007860">
    <property type="entry name" value="VPS11"/>
    <property type="match status" value="1"/>
</dbReference>
<dbReference type="GO" id="GO:0008270">
    <property type="term" value="F:zinc ion binding"/>
    <property type="evidence" value="ECO:0007669"/>
    <property type="project" value="UniProtKB-KW"/>
</dbReference>
<protein>
    <recommendedName>
        <fullName evidence="9">E3 ubiquitin-protein ligase PEP5</fullName>
        <ecNumber evidence="9">2.3.2.27</ecNumber>
    </recommendedName>
</protein>
<evidence type="ECO:0000256" key="2">
    <source>
        <dbReference type="ARBA" id="ARBA00022448"/>
    </source>
</evidence>
<dbReference type="GO" id="GO:0048284">
    <property type="term" value="P:organelle fusion"/>
    <property type="evidence" value="ECO:0007669"/>
    <property type="project" value="TreeGrafter"/>
</dbReference>
<keyword evidence="9" id="KW-0808">Transferase</keyword>
<evidence type="ECO:0000259" key="13">
    <source>
        <dbReference type="PROSITE" id="PS50089"/>
    </source>
</evidence>